<gene>
    <name evidence="2" type="ORF">J0A67_04170</name>
</gene>
<dbReference type="PANTHER" id="PTHR43138">
    <property type="entry name" value="ACETYLTRANSFERASE, GNAT FAMILY"/>
    <property type="match status" value="1"/>
</dbReference>
<dbReference type="InterPro" id="IPR052742">
    <property type="entry name" value="Mito_N-acetyltransferase"/>
</dbReference>
<dbReference type="PROSITE" id="PS51186">
    <property type="entry name" value="GNAT"/>
    <property type="match status" value="1"/>
</dbReference>
<accession>A0ABS3BL91</accession>
<evidence type="ECO:0000313" key="2">
    <source>
        <dbReference type="EMBL" id="MBN7800042.1"/>
    </source>
</evidence>
<name>A0ABS3BL91_9BACT</name>
<dbReference type="SUPFAM" id="SSF55729">
    <property type="entry name" value="Acyl-CoA N-acyltransferases (Nat)"/>
    <property type="match status" value="1"/>
</dbReference>
<organism evidence="2 3">
    <name type="scientific">Algoriphagus aestuariicola</name>
    <dbReference type="NCBI Taxonomy" id="1852016"/>
    <lineage>
        <taxon>Bacteria</taxon>
        <taxon>Pseudomonadati</taxon>
        <taxon>Bacteroidota</taxon>
        <taxon>Cytophagia</taxon>
        <taxon>Cytophagales</taxon>
        <taxon>Cyclobacteriaceae</taxon>
        <taxon>Algoriphagus</taxon>
    </lineage>
</organism>
<keyword evidence="3" id="KW-1185">Reference proteome</keyword>
<feature type="domain" description="N-acetyltransferase" evidence="1">
    <location>
        <begin position="1"/>
        <end position="160"/>
    </location>
</feature>
<proteinExistence type="predicted"/>
<dbReference type="EMBL" id="JAFKCW010000001">
    <property type="protein sequence ID" value="MBN7800042.1"/>
    <property type="molecule type" value="Genomic_DNA"/>
</dbReference>
<dbReference type="InterPro" id="IPR016181">
    <property type="entry name" value="Acyl_CoA_acyltransferase"/>
</dbReference>
<reference evidence="2 3" key="1">
    <citation type="submission" date="2021-03" db="EMBL/GenBank/DDBJ databases">
        <title>novel species isolated from a fishpond in China.</title>
        <authorList>
            <person name="Lu H."/>
            <person name="Cai Z."/>
        </authorList>
    </citation>
    <scope>NUCLEOTIDE SEQUENCE [LARGE SCALE GENOMIC DNA]</scope>
    <source>
        <strain evidence="2 3">JCM 31546</strain>
    </source>
</reference>
<comment type="caution">
    <text evidence="2">The sequence shown here is derived from an EMBL/GenBank/DDBJ whole genome shotgun (WGS) entry which is preliminary data.</text>
</comment>
<dbReference type="Proteomes" id="UP000664698">
    <property type="component" value="Unassembled WGS sequence"/>
</dbReference>
<evidence type="ECO:0000313" key="3">
    <source>
        <dbReference type="Proteomes" id="UP000664698"/>
    </source>
</evidence>
<dbReference type="PANTHER" id="PTHR43138:SF1">
    <property type="entry name" value="N-ACETYLTRANSFERASE ACA1"/>
    <property type="match status" value="1"/>
</dbReference>
<dbReference type="Gene3D" id="3.40.630.30">
    <property type="match status" value="1"/>
</dbReference>
<protein>
    <submittedName>
        <fullName evidence="2">GNAT family N-acetyltransferase</fullName>
    </submittedName>
</protein>
<dbReference type="Pfam" id="PF00583">
    <property type="entry name" value="Acetyltransf_1"/>
    <property type="match status" value="1"/>
</dbReference>
<sequence>MIFQTATREDSDRLWEIIEPIIRAGETYVFSPDSSREKMLDYWLDSDKDTYVAKLDGEILGTFYLKANQPDRGSHVVNAGYMVAAKAGGRGIGRAMADFSFSEARRLGYTAMQFNYVISSNTIAVSLWEKLGFKIVGQVPDAFMHPKLGPTDVYVMYRKL</sequence>
<dbReference type="CDD" id="cd04301">
    <property type="entry name" value="NAT_SF"/>
    <property type="match status" value="1"/>
</dbReference>
<evidence type="ECO:0000259" key="1">
    <source>
        <dbReference type="PROSITE" id="PS51186"/>
    </source>
</evidence>
<dbReference type="InterPro" id="IPR000182">
    <property type="entry name" value="GNAT_dom"/>
</dbReference>